<keyword evidence="1" id="KW-0812">Transmembrane</keyword>
<dbReference type="AlphaFoldDB" id="A0A7D5ZG11"/>
<evidence type="ECO:0000256" key="1">
    <source>
        <dbReference type="SAM" id="Phobius"/>
    </source>
</evidence>
<sequence length="61" mass="6966">MFALLRGLAILALLLIVYAGFRYARERDPRWLRNIRVVLFSLLGIGVMFGIGLFIERLTLG</sequence>
<dbReference type="Proteomes" id="UP000510822">
    <property type="component" value="Chromosome"/>
</dbReference>
<keyword evidence="1" id="KW-0472">Membrane</keyword>
<organism evidence="2 3">
    <name type="scientific">Chitinibacter fontanus</name>
    <dbReference type="NCBI Taxonomy" id="1737446"/>
    <lineage>
        <taxon>Bacteria</taxon>
        <taxon>Pseudomonadati</taxon>
        <taxon>Pseudomonadota</taxon>
        <taxon>Betaproteobacteria</taxon>
        <taxon>Neisseriales</taxon>
        <taxon>Chitinibacteraceae</taxon>
        <taxon>Chitinibacter</taxon>
    </lineage>
</organism>
<keyword evidence="1" id="KW-1133">Transmembrane helix</keyword>
<name>A0A7D5ZG11_9NEIS</name>
<dbReference type="KEGG" id="cfon:HZU75_06140"/>
<gene>
    <name evidence="2" type="ORF">HZU75_06140</name>
</gene>
<evidence type="ECO:0000313" key="3">
    <source>
        <dbReference type="Proteomes" id="UP000510822"/>
    </source>
</evidence>
<reference evidence="2 3" key="1">
    <citation type="journal article" date="2016" name="Int. J. Syst. Evol. Microbiol.">
        <title>Chitinibacter fontanus sp. nov., isolated from a spring.</title>
        <authorList>
            <person name="Sheu S.Y."/>
            <person name="Li Y.S."/>
            <person name="Young C.C."/>
            <person name="Chen W.M."/>
        </authorList>
    </citation>
    <scope>NUCLEOTIDE SEQUENCE [LARGE SCALE GENOMIC DNA]</scope>
    <source>
        <strain evidence="2 3">STM-7</strain>
    </source>
</reference>
<proteinExistence type="predicted"/>
<evidence type="ECO:0000313" key="2">
    <source>
        <dbReference type="EMBL" id="QLI81147.1"/>
    </source>
</evidence>
<feature type="transmembrane region" description="Helical" evidence="1">
    <location>
        <begin position="35"/>
        <end position="55"/>
    </location>
</feature>
<keyword evidence="3" id="KW-1185">Reference proteome</keyword>
<accession>A0A7D5ZG11</accession>
<dbReference type="RefSeq" id="WP_180308277.1">
    <property type="nucleotide sequence ID" value="NZ_CP058952.1"/>
</dbReference>
<dbReference type="EMBL" id="CP058952">
    <property type="protein sequence ID" value="QLI81147.1"/>
    <property type="molecule type" value="Genomic_DNA"/>
</dbReference>
<protein>
    <submittedName>
        <fullName evidence="2">Uncharacterized protein</fullName>
    </submittedName>
</protein>